<evidence type="ECO:0000256" key="8">
    <source>
        <dbReference type="SAM" id="Phobius"/>
    </source>
</evidence>
<keyword evidence="6 8" id="KW-1133">Transmembrane helix</keyword>
<evidence type="ECO:0000256" key="1">
    <source>
        <dbReference type="ARBA" id="ARBA00004651"/>
    </source>
</evidence>
<evidence type="ECO:0000256" key="5">
    <source>
        <dbReference type="ARBA" id="ARBA00022801"/>
    </source>
</evidence>
<feature type="transmembrane region" description="Helical" evidence="8">
    <location>
        <begin position="64"/>
        <end position="86"/>
    </location>
</feature>
<keyword evidence="2" id="KW-1003">Cell membrane</keyword>
<gene>
    <name evidence="9" type="ORF">MNB_SV-13-770</name>
</gene>
<comment type="subcellular location">
    <subcellularLocation>
        <location evidence="1">Cell membrane</location>
        <topology evidence="1">Multi-pass membrane protein</topology>
    </subcellularLocation>
</comment>
<protein>
    <recommendedName>
        <fullName evidence="10">Exosortase/archaeosortase family protein</fullName>
    </recommendedName>
</protein>
<keyword evidence="4 8" id="KW-0812">Transmembrane</keyword>
<dbReference type="NCBIfam" id="TIGR04178">
    <property type="entry name" value="exo_archaeo"/>
    <property type="match status" value="1"/>
</dbReference>
<keyword evidence="3" id="KW-0645">Protease</keyword>
<dbReference type="Pfam" id="PF09721">
    <property type="entry name" value="Exosortase_EpsH"/>
    <property type="match status" value="1"/>
</dbReference>
<dbReference type="EMBL" id="FPHM01000211">
    <property type="protein sequence ID" value="SFV71178.1"/>
    <property type="molecule type" value="Genomic_DNA"/>
</dbReference>
<dbReference type="GO" id="GO:0006508">
    <property type="term" value="P:proteolysis"/>
    <property type="evidence" value="ECO:0007669"/>
    <property type="project" value="UniProtKB-KW"/>
</dbReference>
<keyword evidence="7 8" id="KW-0472">Membrane</keyword>
<dbReference type="GO" id="GO:0008233">
    <property type="term" value="F:peptidase activity"/>
    <property type="evidence" value="ECO:0007669"/>
    <property type="project" value="UniProtKB-KW"/>
</dbReference>
<evidence type="ECO:0000256" key="2">
    <source>
        <dbReference type="ARBA" id="ARBA00022475"/>
    </source>
</evidence>
<dbReference type="AlphaFoldDB" id="A0A1W1CZ92"/>
<reference evidence="9" key="1">
    <citation type="submission" date="2016-10" db="EMBL/GenBank/DDBJ databases">
        <authorList>
            <person name="de Groot N.N."/>
        </authorList>
    </citation>
    <scope>NUCLEOTIDE SEQUENCE</scope>
</reference>
<evidence type="ECO:0000256" key="4">
    <source>
        <dbReference type="ARBA" id="ARBA00022692"/>
    </source>
</evidence>
<evidence type="ECO:0000256" key="6">
    <source>
        <dbReference type="ARBA" id="ARBA00022989"/>
    </source>
</evidence>
<feature type="transmembrane region" description="Helical" evidence="8">
    <location>
        <begin position="7"/>
        <end position="26"/>
    </location>
</feature>
<evidence type="ECO:0000256" key="7">
    <source>
        <dbReference type="ARBA" id="ARBA00023136"/>
    </source>
</evidence>
<feature type="transmembrane region" description="Helical" evidence="8">
    <location>
        <begin position="98"/>
        <end position="117"/>
    </location>
</feature>
<sequence>MKRFIALYFLYLGFLFTFFVLQNTYVSQILNTFQTNLTLIFLDFFLEENQRMGRDIWIHSNYKIIITDTCNGIIPFLFLTASLWAYPAKILPKTLWTFFGYIILFLVNGLRILWVVYVTKNGEGQEDFYWSHDIVGNAFLMFFGLLLFVGFIKSTRRIAKNKV</sequence>
<accession>A0A1W1CZ92</accession>
<dbReference type="InterPro" id="IPR019127">
    <property type="entry name" value="Exosortase"/>
</dbReference>
<evidence type="ECO:0000313" key="9">
    <source>
        <dbReference type="EMBL" id="SFV71178.1"/>
    </source>
</evidence>
<keyword evidence="5" id="KW-0378">Hydrolase</keyword>
<feature type="transmembrane region" description="Helical" evidence="8">
    <location>
        <begin position="129"/>
        <end position="152"/>
    </location>
</feature>
<evidence type="ECO:0008006" key="10">
    <source>
        <dbReference type="Google" id="ProtNLM"/>
    </source>
</evidence>
<organism evidence="9">
    <name type="scientific">hydrothermal vent metagenome</name>
    <dbReference type="NCBI Taxonomy" id="652676"/>
    <lineage>
        <taxon>unclassified sequences</taxon>
        <taxon>metagenomes</taxon>
        <taxon>ecological metagenomes</taxon>
    </lineage>
</organism>
<evidence type="ECO:0000256" key="3">
    <source>
        <dbReference type="ARBA" id="ARBA00022670"/>
    </source>
</evidence>
<dbReference type="InterPro" id="IPR026392">
    <property type="entry name" value="Exo/Archaeosortase_dom"/>
</dbReference>
<name>A0A1W1CZ92_9ZZZZ</name>
<dbReference type="GO" id="GO:0005886">
    <property type="term" value="C:plasma membrane"/>
    <property type="evidence" value="ECO:0007669"/>
    <property type="project" value="UniProtKB-SubCell"/>
</dbReference>
<proteinExistence type="predicted"/>